<evidence type="ECO:0000256" key="3">
    <source>
        <dbReference type="ARBA" id="ARBA00022475"/>
    </source>
</evidence>
<evidence type="ECO:0000256" key="10">
    <source>
        <dbReference type="ARBA" id="ARBA00023170"/>
    </source>
</evidence>
<proteinExistence type="inferred from homology"/>
<gene>
    <name evidence="12" type="ORF">SHERM_14667</name>
</gene>
<keyword evidence="10 12" id="KW-0675">Receptor</keyword>
<evidence type="ECO:0000256" key="2">
    <source>
        <dbReference type="ARBA" id="ARBA00009592"/>
    </source>
</evidence>
<keyword evidence="11" id="KW-0325">Glycoprotein</keyword>
<comment type="similarity">
    <text evidence="2">Belongs to the RLP family.</text>
</comment>
<sequence>MSGNNISGLLPKFEEAKRPFRRLILRSNIFEGPLRPLHPDILLFDVSDNFLSGEIPIQNGTNLTLEALVLSNNRLTGRFPSFVCEIQTLTIIDLTNNRFLGELPDCIGNLNRLSMLDLTNNTFHGEVPNSITNLPLLSLSLHNNDFQGQIPSLENTMFNFSAMINVNDPREYLILDVDYGGSIPEIVNGIERRYTKTMPSLTSIDISRNRLHGKIPETLSD</sequence>
<evidence type="ECO:0000256" key="5">
    <source>
        <dbReference type="ARBA" id="ARBA00022692"/>
    </source>
</evidence>
<dbReference type="PANTHER" id="PTHR27004">
    <property type="entry name" value="RECEPTOR-LIKE PROTEIN 12 ISOFORM X1"/>
    <property type="match status" value="1"/>
</dbReference>
<dbReference type="PANTHER" id="PTHR27004:SF203">
    <property type="entry name" value="LEUCINE-RICH REPEAT-CONTAINING N-TERMINAL PLANT-TYPE DOMAIN-CONTAINING PROTEIN"/>
    <property type="match status" value="1"/>
</dbReference>
<keyword evidence="8" id="KW-1133">Transmembrane helix</keyword>
<comment type="caution">
    <text evidence="12">The sequence shown here is derived from an EMBL/GenBank/DDBJ whole genome shotgun (WGS) entry which is preliminary data.</text>
</comment>
<evidence type="ECO:0000256" key="6">
    <source>
        <dbReference type="ARBA" id="ARBA00022729"/>
    </source>
</evidence>
<evidence type="ECO:0000256" key="11">
    <source>
        <dbReference type="ARBA" id="ARBA00023180"/>
    </source>
</evidence>
<accession>A0A9N7MW34</accession>
<keyword evidence="13" id="KW-1185">Reference proteome</keyword>
<reference evidence="12" key="1">
    <citation type="submission" date="2019-12" db="EMBL/GenBank/DDBJ databases">
        <authorList>
            <person name="Scholes J."/>
        </authorList>
    </citation>
    <scope>NUCLEOTIDE SEQUENCE</scope>
</reference>
<evidence type="ECO:0000256" key="7">
    <source>
        <dbReference type="ARBA" id="ARBA00022737"/>
    </source>
</evidence>
<keyword evidence="5" id="KW-0812">Transmembrane</keyword>
<evidence type="ECO:0000256" key="9">
    <source>
        <dbReference type="ARBA" id="ARBA00023136"/>
    </source>
</evidence>
<evidence type="ECO:0000313" key="13">
    <source>
        <dbReference type="Proteomes" id="UP001153555"/>
    </source>
</evidence>
<dbReference type="InterPro" id="IPR001611">
    <property type="entry name" value="Leu-rich_rpt"/>
</dbReference>
<keyword evidence="12" id="KW-0808">Transferase</keyword>
<dbReference type="EMBL" id="CACSLK010012206">
    <property type="protein sequence ID" value="CAA0814371.1"/>
    <property type="molecule type" value="Genomic_DNA"/>
</dbReference>
<dbReference type="AlphaFoldDB" id="A0A9N7MW34"/>
<keyword evidence="12" id="KW-0418">Kinase</keyword>
<keyword evidence="4" id="KW-0433">Leucine-rich repeat</keyword>
<dbReference type="Pfam" id="PF00560">
    <property type="entry name" value="LRR_1"/>
    <property type="match status" value="4"/>
</dbReference>
<organism evidence="12 13">
    <name type="scientific">Striga hermonthica</name>
    <name type="common">Purple witchweed</name>
    <name type="synonym">Buchnera hermonthica</name>
    <dbReference type="NCBI Taxonomy" id="68872"/>
    <lineage>
        <taxon>Eukaryota</taxon>
        <taxon>Viridiplantae</taxon>
        <taxon>Streptophyta</taxon>
        <taxon>Embryophyta</taxon>
        <taxon>Tracheophyta</taxon>
        <taxon>Spermatophyta</taxon>
        <taxon>Magnoliopsida</taxon>
        <taxon>eudicotyledons</taxon>
        <taxon>Gunneridae</taxon>
        <taxon>Pentapetalae</taxon>
        <taxon>asterids</taxon>
        <taxon>lamiids</taxon>
        <taxon>Lamiales</taxon>
        <taxon>Orobanchaceae</taxon>
        <taxon>Buchnereae</taxon>
        <taxon>Striga</taxon>
    </lineage>
</organism>
<keyword evidence="3" id="KW-1003">Cell membrane</keyword>
<dbReference type="InterPro" id="IPR032675">
    <property type="entry name" value="LRR_dom_sf"/>
</dbReference>
<keyword evidence="7" id="KW-0677">Repeat</keyword>
<dbReference type="GO" id="GO:0016301">
    <property type="term" value="F:kinase activity"/>
    <property type="evidence" value="ECO:0007669"/>
    <property type="project" value="UniProtKB-KW"/>
</dbReference>
<evidence type="ECO:0000313" key="12">
    <source>
        <dbReference type="EMBL" id="CAA0814371.1"/>
    </source>
</evidence>
<evidence type="ECO:0000256" key="8">
    <source>
        <dbReference type="ARBA" id="ARBA00022989"/>
    </source>
</evidence>
<dbReference type="GO" id="GO:0005886">
    <property type="term" value="C:plasma membrane"/>
    <property type="evidence" value="ECO:0007669"/>
    <property type="project" value="UniProtKB-SubCell"/>
</dbReference>
<dbReference type="Proteomes" id="UP001153555">
    <property type="component" value="Unassembled WGS sequence"/>
</dbReference>
<protein>
    <submittedName>
        <fullName evidence="12">Leucine-rich repeat receptor protein kinase EMS1</fullName>
    </submittedName>
</protein>
<comment type="subcellular location">
    <subcellularLocation>
        <location evidence="1">Cell membrane</location>
        <topology evidence="1">Single-pass type I membrane protein</topology>
    </subcellularLocation>
</comment>
<name>A0A9N7MW34_STRHE</name>
<dbReference type="OrthoDB" id="1743338at2759"/>
<evidence type="ECO:0000256" key="1">
    <source>
        <dbReference type="ARBA" id="ARBA00004251"/>
    </source>
</evidence>
<dbReference type="SUPFAM" id="SSF52058">
    <property type="entry name" value="L domain-like"/>
    <property type="match status" value="1"/>
</dbReference>
<dbReference type="FunFam" id="3.80.10.10:FF:000041">
    <property type="entry name" value="LRR receptor-like serine/threonine-protein kinase ERECTA"/>
    <property type="match status" value="1"/>
</dbReference>
<evidence type="ECO:0000256" key="4">
    <source>
        <dbReference type="ARBA" id="ARBA00022614"/>
    </source>
</evidence>
<dbReference type="Gene3D" id="3.80.10.10">
    <property type="entry name" value="Ribonuclease Inhibitor"/>
    <property type="match status" value="1"/>
</dbReference>
<keyword evidence="6" id="KW-0732">Signal</keyword>
<keyword evidence="9" id="KW-0472">Membrane</keyword>